<organism evidence="3 4">
    <name type="scientific">Oryza meyeriana var. granulata</name>
    <dbReference type="NCBI Taxonomy" id="110450"/>
    <lineage>
        <taxon>Eukaryota</taxon>
        <taxon>Viridiplantae</taxon>
        <taxon>Streptophyta</taxon>
        <taxon>Embryophyta</taxon>
        <taxon>Tracheophyta</taxon>
        <taxon>Spermatophyta</taxon>
        <taxon>Magnoliopsida</taxon>
        <taxon>Liliopsida</taxon>
        <taxon>Poales</taxon>
        <taxon>Poaceae</taxon>
        <taxon>BOP clade</taxon>
        <taxon>Oryzoideae</taxon>
        <taxon>Oryzeae</taxon>
        <taxon>Oryzinae</taxon>
        <taxon>Oryza</taxon>
        <taxon>Oryza meyeriana</taxon>
    </lineage>
</organism>
<dbReference type="PROSITE" id="PS50994">
    <property type="entry name" value="INTEGRASE"/>
    <property type="match status" value="1"/>
</dbReference>
<dbReference type="EMBL" id="SPHZ02000011">
    <property type="protein sequence ID" value="KAF0893925.1"/>
    <property type="molecule type" value="Genomic_DNA"/>
</dbReference>
<dbReference type="SUPFAM" id="SSF53098">
    <property type="entry name" value="Ribonuclease H-like"/>
    <property type="match status" value="1"/>
</dbReference>
<dbReference type="Gene3D" id="3.30.420.10">
    <property type="entry name" value="Ribonuclease H-like superfamily/Ribonuclease H"/>
    <property type="match status" value="1"/>
</dbReference>
<dbReference type="PANTHER" id="PTHR35046:SF18">
    <property type="entry name" value="RNA-DIRECTED DNA POLYMERASE"/>
    <property type="match status" value="1"/>
</dbReference>
<dbReference type="InterPro" id="IPR036397">
    <property type="entry name" value="RNaseH_sf"/>
</dbReference>
<accession>A0A6G1BZX9</accession>
<feature type="region of interest" description="Disordered" evidence="1">
    <location>
        <begin position="241"/>
        <end position="261"/>
    </location>
</feature>
<reference evidence="3 4" key="1">
    <citation type="submission" date="2019-11" db="EMBL/GenBank/DDBJ databases">
        <title>Whole genome sequence of Oryza granulata.</title>
        <authorList>
            <person name="Li W."/>
        </authorList>
    </citation>
    <scope>NUCLEOTIDE SEQUENCE [LARGE SCALE GENOMIC DNA]</scope>
    <source>
        <strain evidence="4">cv. Menghai</strain>
        <tissue evidence="3">Leaf</tissue>
    </source>
</reference>
<feature type="region of interest" description="Disordered" evidence="1">
    <location>
        <begin position="70"/>
        <end position="124"/>
    </location>
</feature>
<name>A0A6G1BZX9_9ORYZ</name>
<dbReference type="GO" id="GO:0015074">
    <property type="term" value="P:DNA integration"/>
    <property type="evidence" value="ECO:0007669"/>
    <property type="project" value="InterPro"/>
</dbReference>
<dbReference type="Proteomes" id="UP000479710">
    <property type="component" value="Unassembled WGS sequence"/>
</dbReference>
<sequence>MGYGRHMDGSTDDKLLADEGTGYGYGRRMDGGTDDRSEWRLMSSANEYAEQVCALNIAVLRVENAQRTNMPTGPVITERADGSKSHTPAGDVLHHSGAGSTAPEHRPPPFPLGGRFDPNDDGSIDNTGRVASALQVPSAVWADIAMDFVEALPRVNGKTVILTMVDRFCKYAHFIPLAHPYKVTTVARAFFTDIVRLHGLSASIVSDRDPVFTSTFWGELFRLAGIQLHFSSAFHPQSDGQSESLCGTGAGRQEQGSSWTS</sequence>
<feature type="domain" description="Integrase catalytic" evidence="2">
    <location>
        <begin position="133"/>
        <end position="261"/>
    </location>
</feature>
<dbReference type="InterPro" id="IPR001584">
    <property type="entry name" value="Integrase_cat-core"/>
</dbReference>
<dbReference type="AlphaFoldDB" id="A0A6G1BZX9"/>
<dbReference type="OrthoDB" id="775972at2759"/>
<dbReference type="InterPro" id="IPR012337">
    <property type="entry name" value="RNaseH-like_sf"/>
</dbReference>
<protein>
    <recommendedName>
        <fullName evidence="2">Integrase catalytic domain-containing protein</fullName>
    </recommendedName>
</protein>
<comment type="caution">
    <text evidence="3">The sequence shown here is derived from an EMBL/GenBank/DDBJ whole genome shotgun (WGS) entry which is preliminary data.</text>
</comment>
<evidence type="ECO:0000313" key="3">
    <source>
        <dbReference type="EMBL" id="KAF0893925.1"/>
    </source>
</evidence>
<keyword evidence="4" id="KW-1185">Reference proteome</keyword>
<gene>
    <name evidence="3" type="ORF">E2562_031847</name>
</gene>
<dbReference type="PANTHER" id="PTHR35046">
    <property type="entry name" value="ZINC KNUCKLE (CCHC-TYPE) FAMILY PROTEIN"/>
    <property type="match status" value="1"/>
</dbReference>
<evidence type="ECO:0000259" key="2">
    <source>
        <dbReference type="PROSITE" id="PS50994"/>
    </source>
</evidence>
<dbReference type="GO" id="GO:0003676">
    <property type="term" value="F:nucleic acid binding"/>
    <property type="evidence" value="ECO:0007669"/>
    <property type="project" value="InterPro"/>
</dbReference>
<evidence type="ECO:0000313" key="4">
    <source>
        <dbReference type="Proteomes" id="UP000479710"/>
    </source>
</evidence>
<evidence type="ECO:0000256" key="1">
    <source>
        <dbReference type="SAM" id="MobiDB-lite"/>
    </source>
</evidence>
<proteinExistence type="predicted"/>